<protein>
    <submittedName>
        <fullName evidence="1">Uncharacterized protein</fullName>
    </submittedName>
</protein>
<evidence type="ECO:0000313" key="2">
    <source>
        <dbReference type="Proteomes" id="UP000007431"/>
    </source>
</evidence>
<dbReference type="InParanoid" id="D8QLP6"/>
<evidence type="ECO:0000313" key="1">
    <source>
        <dbReference type="EMBL" id="EFI91384.1"/>
    </source>
</evidence>
<dbReference type="Proteomes" id="UP000007431">
    <property type="component" value="Unassembled WGS sequence"/>
</dbReference>
<dbReference type="HOGENOM" id="CLU_742182_0_0_1"/>
<name>D8QLP6_SCHCM</name>
<dbReference type="KEGG" id="scm:SCHCO_02694343"/>
<organism evidence="2">
    <name type="scientific">Schizophyllum commune (strain H4-8 / FGSC 9210)</name>
    <name type="common">Split gill fungus</name>
    <dbReference type="NCBI Taxonomy" id="578458"/>
    <lineage>
        <taxon>Eukaryota</taxon>
        <taxon>Fungi</taxon>
        <taxon>Dikarya</taxon>
        <taxon>Basidiomycota</taxon>
        <taxon>Agaricomycotina</taxon>
        <taxon>Agaricomycetes</taxon>
        <taxon>Agaricomycetidae</taxon>
        <taxon>Agaricales</taxon>
        <taxon>Schizophyllaceae</taxon>
        <taxon>Schizophyllum</taxon>
    </lineage>
</organism>
<dbReference type="RefSeq" id="XP_003026287.1">
    <property type="nucleotide sequence ID" value="XM_003026241.1"/>
</dbReference>
<proteinExistence type="predicted"/>
<keyword evidence="2" id="KW-1185">Reference proteome</keyword>
<dbReference type="EMBL" id="GL377318">
    <property type="protein sequence ID" value="EFI91384.1"/>
    <property type="molecule type" value="Genomic_DNA"/>
</dbReference>
<dbReference type="VEuPathDB" id="FungiDB:SCHCODRAFT_02694343"/>
<sequence>MYEDSLGRPYLQMPDVYALCFATTTSHIYDMCKARQVGPDGERLFYGDRCFTILKYLERLEDATGISIENGLNEVELKDGRLVYLAVIAMADTLESLPRPAARIQKFKELLNTKKEPIRRLSPYLGQLIRTLRLCLTIACLISIPFCTVVYTTDPDDGDVRRMFVSQVMCNQKSKMYEDSLGCWAYLQLAGVYGLCHATSTSNKYNMCKARLFYGDRRFTIMKYFERLEAEIGISRGQGLHECELKDGRLIYLAVISMADTLDNLPRLAARIQKLKSLLNTRTEPIVRRLRQPRDMTWQMQRKQQQI</sequence>
<dbReference type="GeneID" id="9589113"/>
<gene>
    <name evidence="1" type="ORF">SCHCODRAFT_238768</name>
</gene>
<reference evidence="1 2" key="1">
    <citation type="journal article" date="2010" name="Nat. Biotechnol.">
        <title>Genome sequence of the model mushroom Schizophyllum commune.</title>
        <authorList>
            <person name="Ohm R.A."/>
            <person name="de Jong J.F."/>
            <person name="Lugones L.G."/>
            <person name="Aerts A."/>
            <person name="Kothe E."/>
            <person name="Stajich J.E."/>
            <person name="de Vries R.P."/>
            <person name="Record E."/>
            <person name="Levasseur A."/>
            <person name="Baker S.E."/>
            <person name="Bartholomew K.A."/>
            <person name="Coutinho P.M."/>
            <person name="Erdmann S."/>
            <person name="Fowler T.J."/>
            <person name="Gathman A.C."/>
            <person name="Lombard V."/>
            <person name="Henrissat B."/>
            <person name="Knabe N."/>
            <person name="Kuees U."/>
            <person name="Lilly W.W."/>
            <person name="Lindquist E."/>
            <person name="Lucas S."/>
            <person name="Magnuson J.K."/>
            <person name="Piumi F."/>
            <person name="Raudaskoski M."/>
            <person name="Salamov A."/>
            <person name="Schmutz J."/>
            <person name="Schwarze F.W.M.R."/>
            <person name="vanKuyk P.A."/>
            <person name="Horton J.S."/>
            <person name="Grigoriev I.V."/>
            <person name="Woesten H.A.B."/>
        </authorList>
    </citation>
    <scope>NUCLEOTIDE SEQUENCE [LARGE SCALE GENOMIC DNA]</scope>
    <source>
        <strain evidence="2">H4-8 / FGSC 9210</strain>
    </source>
</reference>
<accession>D8QLP6</accession>
<dbReference type="AlphaFoldDB" id="D8QLP6"/>